<dbReference type="GO" id="GO:0050136">
    <property type="term" value="F:NADH dehydrogenase (quinone) (non-electrogenic) activity"/>
    <property type="evidence" value="ECO:0007669"/>
    <property type="project" value="UniProtKB-UniRule"/>
</dbReference>
<dbReference type="PANTHER" id="PTHR10884:SF14">
    <property type="entry name" value="NADH DEHYDROGENASE [UBIQUINONE] IRON-SULFUR PROTEIN 3, MITOCHONDRIAL"/>
    <property type="match status" value="1"/>
</dbReference>
<comment type="caution">
    <text evidence="7">The sequence shown here is derived from an EMBL/GenBank/DDBJ whole genome shotgun (WGS) entry which is preliminary data.</text>
</comment>
<keyword evidence="3 5" id="KW-0874">Quinone</keyword>
<dbReference type="PANTHER" id="PTHR10884">
    <property type="entry name" value="NADH DEHYDROGENASE UBIQUINONE IRON-SULFUR PROTEIN 3"/>
    <property type="match status" value="1"/>
</dbReference>
<dbReference type="GO" id="GO:0008137">
    <property type="term" value="F:NADH dehydrogenase (ubiquinone) activity"/>
    <property type="evidence" value="ECO:0007669"/>
    <property type="project" value="InterPro"/>
</dbReference>
<dbReference type="PROSITE" id="PS00542">
    <property type="entry name" value="COMPLEX1_30K"/>
    <property type="match status" value="1"/>
</dbReference>
<keyword evidence="3" id="KW-0830">Ubiquinone</keyword>
<dbReference type="EMBL" id="SGBD01000001">
    <property type="protein sequence ID" value="RZD15041.1"/>
    <property type="molecule type" value="Genomic_DNA"/>
</dbReference>
<dbReference type="InterPro" id="IPR037232">
    <property type="entry name" value="NADH_quin_OxRdtase_su_C/D-like"/>
</dbReference>
<proteinExistence type="inferred from homology"/>
<keyword evidence="2 3" id="KW-0813">Transport</keyword>
<gene>
    <name evidence="3" type="primary">nuoC</name>
    <name evidence="7" type="ORF">EVJ47_01840</name>
</gene>
<keyword evidence="3 4" id="KW-1278">Translocase</keyword>
<dbReference type="HAMAP" id="MF_01357">
    <property type="entry name" value="NDH1_NuoC"/>
    <property type="match status" value="1"/>
</dbReference>
<comment type="similarity">
    <text evidence="1 3 4">Belongs to the complex I 30 kDa subunit family.</text>
</comment>
<evidence type="ECO:0000256" key="2">
    <source>
        <dbReference type="ARBA" id="ARBA00022448"/>
    </source>
</evidence>
<protein>
    <recommendedName>
        <fullName evidence="3">NADH-quinone oxidoreductase subunit C</fullName>
        <ecNumber evidence="3">7.1.1.-</ecNumber>
    </recommendedName>
    <alternativeName>
        <fullName evidence="3">NADH dehydrogenase I subunit C</fullName>
    </alternativeName>
    <alternativeName>
        <fullName evidence="3">NDH-1 subunit C</fullName>
    </alternativeName>
</protein>
<dbReference type="InterPro" id="IPR020396">
    <property type="entry name" value="NADH_UbQ_OxRdtase_CS"/>
</dbReference>
<accession>A0A519BCN7</accession>
<name>A0A519BCN7_9DELT</name>
<comment type="catalytic activity">
    <reaction evidence="3 5">
        <text>a quinone + NADH + 5 H(+)(in) = a quinol + NAD(+) + 4 H(+)(out)</text>
        <dbReference type="Rhea" id="RHEA:57888"/>
        <dbReference type="ChEBI" id="CHEBI:15378"/>
        <dbReference type="ChEBI" id="CHEBI:24646"/>
        <dbReference type="ChEBI" id="CHEBI:57540"/>
        <dbReference type="ChEBI" id="CHEBI:57945"/>
        <dbReference type="ChEBI" id="CHEBI:132124"/>
    </reaction>
</comment>
<dbReference type="EC" id="7.1.1.-" evidence="3"/>
<dbReference type="Gene3D" id="3.30.460.80">
    <property type="entry name" value="NADH:ubiquinone oxidoreductase, 30kDa subunit"/>
    <property type="match status" value="1"/>
</dbReference>
<dbReference type="InterPro" id="IPR001268">
    <property type="entry name" value="NADH_UbQ_OxRdtase_30kDa_su"/>
</dbReference>
<dbReference type="SUPFAM" id="SSF143243">
    <property type="entry name" value="Nqo5-like"/>
    <property type="match status" value="1"/>
</dbReference>
<dbReference type="InterPro" id="IPR010218">
    <property type="entry name" value="NADH_DH_suC"/>
</dbReference>
<keyword evidence="3" id="KW-0472">Membrane</keyword>
<evidence type="ECO:0000313" key="7">
    <source>
        <dbReference type="EMBL" id="RZD15041.1"/>
    </source>
</evidence>
<dbReference type="AlphaFoldDB" id="A0A519BCN7"/>
<evidence type="ECO:0000256" key="3">
    <source>
        <dbReference type="HAMAP-Rule" id="MF_01357"/>
    </source>
</evidence>
<dbReference type="GO" id="GO:0048038">
    <property type="term" value="F:quinone binding"/>
    <property type="evidence" value="ECO:0007669"/>
    <property type="project" value="UniProtKB-KW"/>
</dbReference>
<comment type="subcellular location">
    <subcellularLocation>
        <location evidence="3">Cell membrane</location>
        <topology evidence="3">Peripheral membrane protein</topology>
        <orientation evidence="3">Cytoplasmic side</orientation>
    </subcellularLocation>
</comment>
<evidence type="ECO:0000313" key="8">
    <source>
        <dbReference type="Proteomes" id="UP000320813"/>
    </source>
</evidence>
<evidence type="ECO:0000256" key="5">
    <source>
        <dbReference type="RuleBase" id="RU003582"/>
    </source>
</evidence>
<dbReference type="Proteomes" id="UP000320813">
    <property type="component" value="Unassembled WGS sequence"/>
</dbReference>
<evidence type="ECO:0000256" key="4">
    <source>
        <dbReference type="RuleBase" id="RU003456"/>
    </source>
</evidence>
<comment type="subunit">
    <text evidence="3">NDH-1 is composed of 14 different subunits. Subunits NuoB, C, D, E, F, and G constitute the peripheral sector of the complex.</text>
</comment>
<keyword evidence="3" id="KW-1003">Cell membrane</keyword>
<dbReference type="Pfam" id="PF00329">
    <property type="entry name" value="Complex1_30kDa"/>
    <property type="match status" value="1"/>
</dbReference>
<feature type="domain" description="NADH:ubiquinone oxidoreductase 30kDa subunit" evidence="6">
    <location>
        <begin position="39"/>
        <end position="157"/>
    </location>
</feature>
<evidence type="ECO:0000259" key="6">
    <source>
        <dbReference type="Pfam" id="PF00329"/>
    </source>
</evidence>
<reference evidence="7 8" key="1">
    <citation type="submission" date="2019-01" db="EMBL/GenBank/DDBJ databases">
        <title>Insights into ecological role of a new deltaproteobacterial order Candidatus Sinidesulfobacterales (Sva0485) by metagenomics and metatranscriptomics.</title>
        <authorList>
            <person name="Tan S."/>
            <person name="Liu J."/>
            <person name="Fang Y."/>
            <person name="Hedlund B.P."/>
            <person name="Lian Z.H."/>
            <person name="Huang L.Y."/>
            <person name="Li J.T."/>
            <person name="Huang L.N."/>
            <person name="Li W.J."/>
            <person name="Jiang H.C."/>
            <person name="Dong H.L."/>
            <person name="Shu W.S."/>
        </authorList>
    </citation>
    <scope>NUCLEOTIDE SEQUENCE [LARGE SCALE GENOMIC DNA]</scope>
    <source>
        <strain evidence="7">AP3</strain>
    </source>
</reference>
<sequence>MSLKEMDVLFALSVIKESMPKLVSSIETSNGDMHIFTGKENIIDFAKFLKDDSRLQFDMLSDLFAVDYPKKPERIEVIYNFYSTKNNFRIFVKSRSKINEPDYPSLTPLYNSANWFEREVYDMFGLKFKGHPDLKRILNPDDWEGHPLLKDYPLRQRPPVETINFDTPGYVEMDEITQKP</sequence>
<comment type="function">
    <text evidence="3">NDH-1 shuttles electrons from NADH, via FMN and iron-sulfur (Fe-S) centers, to quinones in the respiratory chain. The immediate electron acceptor for the enzyme in this species is believed to be ubiquinone. Couples the redox reaction to proton translocation (for every two electrons transferred, four hydrogen ions are translocated across the cytoplasmic membrane), and thus conserves the redox energy in a proton gradient.</text>
</comment>
<keyword evidence="3 4" id="KW-0520">NAD</keyword>
<evidence type="ECO:0000256" key="1">
    <source>
        <dbReference type="ARBA" id="ARBA00007569"/>
    </source>
</evidence>
<organism evidence="7 8">
    <name type="scientific">Candidatus Acidulodesulfobacterium ferriphilum</name>
    <dbReference type="NCBI Taxonomy" id="2597223"/>
    <lineage>
        <taxon>Bacteria</taxon>
        <taxon>Deltaproteobacteria</taxon>
        <taxon>Candidatus Acidulodesulfobacterales</taxon>
        <taxon>Candidatus Acidulodesulfobacterium</taxon>
    </lineage>
</organism>
<dbReference type="GO" id="GO:0005886">
    <property type="term" value="C:plasma membrane"/>
    <property type="evidence" value="ECO:0007669"/>
    <property type="project" value="UniProtKB-SubCell"/>
</dbReference>
<dbReference type="NCBIfam" id="TIGR01961">
    <property type="entry name" value="NuoC_fam"/>
    <property type="match status" value="1"/>
</dbReference>